<dbReference type="GO" id="GO:0015074">
    <property type="term" value="P:DNA integration"/>
    <property type="evidence" value="ECO:0007669"/>
    <property type="project" value="InterPro"/>
</dbReference>
<dbReference type="InterPro" id="IPR012337">
    <property type="entry name" value="RNaseH-like_sf"/>
</dbReference>
<dbReference type="InterPro" id="IPR008042">
    <property type="entry name" value="Retrotrans_Pao"/>
</dbReference>
<sequence length="1699" mass="192790">MVLDDSSLKVLADLKKKRGVVKAALTRIATFVNNFDPSEQPISLLDFRQEELPLINRKFDTIQSEIELLATDETDVAEEERERFENNYFDLRSKIQELINADKLHNTTGQDNSFGNTSIRQRIQLAPIPLPKFNGNIQDWPSFYDIFKAMVHHDESLSPSQKFYYLRSSLTNQALDLVKSIPISDGNYEAVIQRLKQRYDNKSLIIQSHIKSILESPRAEEASAASLQGLYSHVCSHVAALRSIGQPVEHWDAWLVTIIISKLDKNTAHGWQLHQRNTELPKYEQLDEFLAGRCIALESSEAHTQSTDKPTHSSKNRESNTRGIGQSSMVRKTLLTAKKNPQSCPCCTEDHRLFACETFKSLKLSARLDLQGAPTEKTIEGDNDSVVSESSQQRPKVLSAQGKSGHVFLATASVLAADSHGELRKCRVLLDSGSQINFVSSKFANQLQLPRRKTLLPVSGIGARQIQSVSSIVLKVRSRVKPFEAELVCHVLPTIIDDLPCCPRPPTGWNIPEELVPQLADPFFDRTGSVEILVGGGIFFELLEPSRVQLRVGTAYLQDTRFGWVVTGEVNTTCLLSARTAGEICDDEFRSLCSCQATGYGLESKANKRSLEETKALQHFEETAKRDETGRFILRLPFKSEVHELGGTLEMARARFLGVERRLQRDEELKLQYVRFMKEYLDMGHMERLREESNVSREVFYLPHHPVLKLSSLTTKLRVVFDASAKSTSNRSLNDVLMCGPTVQDDLAAILMRFRKHHFVITADVEKMFRQIKIDPKDQDFQRILWRPEPDVTLETYRLTTVTYGTTPASFMATNCLVSLAKSSRHSDPEESEIIQRDFYMDDLMTGADTIDKCFRLQQRISAILASASLPLRKWCSNSAELLKRVGNSSSDTLFTLQIGTDDILKSLGLSWKPEADEFRFFVQHDPARTRSTKRLLLSDLNRIFDPLGFLSPVLIKGKIFLQQLWQLKIEWDSPLPADLARRWERFYQELKELSSMAIPRKCIPHMSHQVEIHGFCDASEEAYGSAMFVRSKDEMGIWHSRLLCSRTRVAPLKGSTIPRLELNGALILAQLARKTAEAWGLRINDIHLWTDSMVVLGWLKSQTSRLKTYVANRVNQILEITGAEQWRHVRTDENPADILSRGVTPSELQDKVLWWNGPHWLAEEENQWVQHVVPLIAEDQIPEKRPIKLALVTVNQLDNLFKAYSCWRRLVSAVAWIARFVRYLKAKKKVCEPKFLTVPELKNAEMIVLRQVQAECFGREIKTLERQNEVLRSSKIKSLCPFLENGMLLVGGRLENAVIPIQQKHIIVLPADHHVTRLIFQDRHRELLHCGPQELLAEVRRRFWPLKGRLIARSVTQKCVRCVKANPRFPHPLMAPLPKARVQCSRPFTVTGVDFAGPLMIKSGLRRVSGSKVWISIFICFSTRAVHLEVVEDLTSNAFVAALRRFMSRRGRCSKMYSDNGTNFVGAQKELSAAINKSIPELARDGIEWHFNPPSAPHFGGLWESAVKSAKTYLTKMVGETKLTLGELITLLCQIEACMNSRPISPLSSDPSDLQALTPAHFLIGGPVTLPPEPDISQENPSSLRRWKYVQFLTQTFWKRWHREYLPQCQIRGKWTSVNRTLKKNDVVIIKEDNSHPTKWKLGVVINTHPGNDGTIRVVTIRTAAGSEMRRPVVKLCLLPVQEEQLVEDQQASTGGAC</sequence>
<dbReference type="InterPro" id="IPR001584">
    <property type="entry name" value="Integrase_cat-core"/>
</dbReference>
<name>A0AAV0XN58_9HEMI</name>
<evidence type="ECO:0000313" key="3">
    <source>
        <dbReference type="EMBL" id="CAI6369930.1"/>
    </source>
</evidence>
<dbReference type="PROSITE" id="PS50994">
    <property type="entry name" value="INTEGRASE"/>
    <property type="match status" value="1"/>
</dbReference>
<feature type="compositionally biased region" description="Basic and acidic residues" evidence="1">
    <location>
        <begin position="309"/>
        <end position="320"/>
    </location>
</feature>
<evidence type="ECO:0000313" key="4">
    <source>
        <dbReference type="Proteomes" id="UP001160148"/>
    </source>
</evidence>
<dbReference type="CDD" id="cd01644">
    <property type="entry name" value="RT_pepA17"/>
    <property type="match status" value="1"/>
</dbReference>
<dbReference type="Pfam" id="PF05380">
    <property type="entry name" value="Peptidase_A17"/>
    <property type="match status" value="1"/>
</dbReference>
<evidence type="ECO:0000259" key="2">
    <source>
        <dbReference type="PROSITE" id="PS50994"/>
    </source>
</evidence>
<proteinExistence type="predicted"/>
<comment type="caution">
    <text evidence="3">The sequence shown here is derived from an EMBL/GenBank/DDBJ whole genome shotgun (WGS) entry which is preliminary data.</text>
</comment>
<dbReference type="InterPro" id="IPR005312">
    <property type="entry name" value="DUF1759"/>
</dbReference>
<dbReference type="CDD" id="cd00303">
    <property type="entry name" value="retropepsin_like"/>
    <property type="match status" value="1"/>
</dbReference>
<dbReference type="GO" id="GO:0042575">
    <property type="term" value="C:DNA polymerase complex"/>
    <property type="evidence" value="ECO:0007669"/>
    <property type="project" value="UniProtKB-ARBA"/>
</dbReference>
<feature type="region of interest" description="Disordered" evidence="1">
    <location>
        <begin position="300"/>
        <end position="329"/>
    </location>
</feature>
<gene>
    <name evidence="3" type="ORF">MEUPH1_LOCUS24112</name>
</gene>
<feature type="domain" description="Integrase catalytic" evidence="2">
    <location>
        <begin position="1384"/>
        <end position="1568"/>
    </location>
</feature>
<dbReference type="Pfam" id="PF18701">
    <property type="entry name" value="DUF5641"/>
    <property type="match status" value="1"/>
</dbReference>
<dbReference type="Pfam" id="PF03564">
    <property type="entry name" value="DUF1759"/>
    <property type="match status" value="1"/>
</dbReference>
<dbReference type="Gene3D" id="2.40.70.10">
    <property type="entry name" value="Acid Proteases"/>
    <property type="match status" value="1"/>
</dbReference>
<dbReference type="InterPro" id="IPR040676">
    <property type="entry name" value="DUF5641"/>
</dbReference>
<dbReference type="Gene3D" id="3.30.420.10">
    <property type="entry name" value="Ribonuclease H-like superfamily/Ribonuclease H"/>
    <property type="match status" value="1"/>
</dbReference>
<dbReference type="EMBL" id="CARXXK010000117">
    <property type="protein sequence ID" value="CAI6369930.1"/>
    <property type="molecule type" value="Genomic_DNA"/>
</dbReference>
<evidence type="ECO:0000256" key="1">
    <source>
        <dbReference type="SAM" id="MobiDB-lite"/>
    </source>
</evidence>
<dbReference type="Proteomes" id="UP001160148">
    <property type="component" value="Unassembled WGS sequence"/>
</dbReference>
<keyword evidence="4" id="KW-1185">Reference proteome</keyword>
<dbReference type="GO" id="GO:0071897">
    <property type="term" value="P:DNA biosynthetic process"/>
    <property type="evidence" value="ECO:0007669"/>
    <property type="project" value="UniProtKB-ARBA"/>
</dbReference>
<dbReference type="PANTHER" id="PTHR47331:SF1">
    <property type="entry name" value="GAG-LIKE PROTEIN"/>
    <property type="match status" value="1"/>
</dbReference>
<dbReference type="SUPFAM" id="SSF53098">
    <property type="entry name" value="Ribonuclease H-like"/>
    <property type="match status" value="1"/>
</dbReference>
<dbReference type="SUPFAM" id="SSF56672">
    <property type="entry name" value="DNA/RNA polymerases"/>
    <property type="match status" value="1"/>
</dbReference>
<dbReference type="PANTHER" id="PTHR47331">
    <property type="entry name" value="PHD-TYPE DOMAIN-CONTAINING PROTEIN"/>
    <property type="match status" value="1"/>
</dbReference>
<protein>
    <recommendedName>
        <fullName evidence="2">Integrase catalytic domain-containing protein</fullName>
    </recommendedName>
</protein>
<dbReference type="InterPro" id="IPR036397">
    <property type="entry name" value="RNaseH_sf"/>
</dbReference>
<accession>A0AAV0XN58</accession>
<dbReference type="InterPro" id="IPR021109">
    <property type="entry name" value="Peptidase_aspartic_dom_sf"/>
</dbReference>
<organism evidence="3 4">
    <name type="scientific">Macrosiphum euphorbiae</name>
    <name type="common">potato aphid</name>
    <dbReference type="NCBI Taxonomy" id="13131"/>
    <lineage>
        <taxon>Eukaryota</taxon>
        <taxon>Metazoa</taxon>
        <taxon>Ecdysozoa</taxon>
        <taxon>Arthropoda</taxon>
        <taxon>Hexapoda</taxon>
        <taxon>Insecta</taxon>
        <taxon>Pterygota</taxon>
        <taxon>Neoptera</taxon>
        <taxon>Paraneoptera</taxon>
        <taxon>Hemiptera</taxon>
        <taxon>Sternorrhyncha</taxon>
        <taxon>Aphidomorpha</taxon>
        <taxon>Aphidoidea</taxon>
        <taxon>Aphididae</taxon>
        <taxon>Macrosiphini</taxon>
        <taxon>Macrosiphum</taxon>
    </lineage>
</organism>
<dbReference type="InterPro" id="IPR041588">
    <property type="entry name" value="Integrase_H2C2"/>
</dbReference>
<dbReference type="Pfam" id="PF17921">
    <property type="entry name" value="Integrase_H2C2"/>
    <property type="match status" value="1"/>
</dbReference>
<reference evidence="3 4" key="1">
    <citation type="submission" date="2023-01" db="EMBL/GenBank/DDBJ databases">
        <authorList>
            <person name="Whitehead M."/>
        </authorList>
    </citation>
    <scope>NUCLEOTIDE SEQUENCE [LARGE SCALE GENOMIC DNA]</scope>
</reference>
<dbReference type="GO" id="GO:0003676">
    <property type="term" value="F:nucleic acid binding"/>
    <property type="evidence" value="ECO:0007669"/>
    <property type="project" value="InterPro"/>
</dbReference>
<dbReference type="InterPro" id="IPR043502">
    <property type="entry name" value="DNA/RNA_pol_sf"/>
</dbReference>